<organism evidence="1 2">
    <name type="scientific">Pluteus cervinus</name>
    <dbReference type="NCBI Taxonomy" id="181527"/>
    <lineage>
        <taxon>Eukaryota</taxon>
        <taxon>Fungi</taxon>
        <taxon>Dikarya</taxon>
        <taxon>Basidiomycota</taxon>
        <taxon>Agaricomycotina</taxon>
        <taxon>Agaricomycetes</taxon>
        <taxon>Agaricomycetidae</taxon>
        <taxon>Agaricales</taxon>
        <taxon>Pluteineae</taxon>
        <taxon>Pluteaceae</taxon>
        <taxon>Pluteus</taxon>
    </lineage>
</organism>
<proteinExistence type="predicted"/>
<dbReference type="Proteomes" id="UP000308600">
    <property type="component" value="Unassembled WGS sequence"/>
</dbReference>
<name>A0ACD3BF38_9AGAR</name>
<accession>A0ACD3BF38</accession>
<dbReference type="EMBL" id="ML208260">
    <property type="protein sequence ID" value="TFK76490.1"/>
    <property type="molecule type" value="Genomic_DNA"/>
</dbReference>
<sequence>MAPKKSKKKAPTTTAQDIPAIDNDNEDPLDDLLAQLDARDSRPVVPSKQATNEDANQAESHRKQDAKERFKARQARKAAQLAENYVGSDAQAEAELERSIKEENEDIARSCRELNLRIHEIEPDGHCLFSAIADQLVLAGILHRQEAKYSLIRAKASDYIRGHQDDFLPFLPSPDPPKDINESGLMTPKQFDQYCTLMRNTAVWGGEPEIVALSRAFKVRIQVIQAGKPPVVVHEPPDFNGEPRHTLHLSYHKRLYGLGEHYNSLKPISGSVP</sequence>
<protein>
    <submittedName>
        <fullName evidence="1">Cysteine proteinase</fullName>
    </submittedName>
</protein>
<gene>
    <name evidence="1" type="ORF">BDN72DRAFT_809078</name>
</gene>
<keyword evidence="2" id="KW-1185">Reference proteome</keyword>
<evidence type="ECO:0000313" key="2">
    <source>
        <dbReference type="Proteomes" id="UP000308600"/>
    </source>
</evidence>
<reference evidence="1 2" key="1">
    <citation type="journal article" date="2019" name="Nat. Ecol. Evol.">
        <title>Megaphylogeny resolves global patterns of mushroom evolution.</title>
        <authorList>
            <person name="Varga T."/>
            <person name="Krizsan K."/>
            <person name="Foldi C."/>
            <person name="Dima B."/>
            <person name="Sanchez-Garcia M."/>
            <person name="Sanchez-Ramirez S."/>
            <person name="Szollosi G.J."/>
            <person name="Szarkandi J.G."/>
            <person name="Papp V."/>
            <person name="Albert L."/>
            <person name="Andreopoulos W."/>
            <person name="Angelini C."/>
            <person name="Antonin V."/>
            <person name="Barry K.W."/>
            <person name="Bougher N.L."/>
            <person name="Buchanan P."/>
            <person name="Buyck B."/>
            <person name="Bense V."/>
            <person name="Catcheside P."/>
            <person name="Chovatia M."/>
            <person name="Cooper J."/>
            <person name="Damon W."/>
            <person name="Desjardin D."/>
            <person name="Finy P."/>
            <person name="Geml J."/>
            <person name="Haridas S."/>
            <person name="Hughes K."/>
            <person name="Justo A."/>
            <person name="Karasinski D."/>
            <person name="Kautmanova I."/>
            <person name="Kiss B."/>
            <person name="Kocsube S."/>
            <person name="Kotiranta H."/>
            <person name="LaButti K.M."/>
            <person name="Lechner B.E."/>
            <person name="Liimatainen K."/>
            <person name="Lipzen A."/>
            <person name="Lukacs Z."/>
            <person name="Mihaltcheva S."/>
            <person name="Morgado L.N."/>
            <person name="Niskanen T."/>
            <person name="Noordeloos M.E."/>
            <person name="Ohm R.A."/>
            <person name="Ortiz-Santana B."/>
            <person name="Ovrebo C."/>
            <person name="Racz N."/>
            <person name="Riley R."/>
            <person name="Savchenko A."/>
            <person name="Shiryaev A."/>
            <person name="Soop K."/>
            <person name="Spirin V."/>
            <person name="Szebenyi C."/>
            <person name="Tomsovsky M."/>
            <person name="Tulloss R.E."/>
            <person name="Uehling J."/>
            <person name="Grigoriev I.V."/>
            <person name="Vagvolgyi C."/>
            <person name="Papp T."/>
            <person name="Martin F.M."/>
            <person name="Miettinen O."/>
            <person name="Hibbett D.S."/>
            <person name="Nagy L.G."/>
        </authorList>
    </citation>
    <scope>NUCLEOTIDE SEQUENCE [LARGE SCALE GENOMIC DNA]</scope>
    <source>
        <strain evidence="1 2">NL-1719</strain>
    </source>
</reference>
<evidence type="ECO:0000313" key="1">
    <source>
        <dbReference type="EMBL" id="TFK76490.1"/>
    </source>
</evidence>